<keyword evidence="2" id="KW-1185">Reference proteome</keyword>
<evidence type="ECO:0000313" key="2">
    <source>
        <dbReference type="Proteomes" id="UP001596395"/>
    </source>
</evidence>
<dbReference type="EMBL" id="JBHSXN010000002">
    <property type="protein sequence ID" value="MFC6953758.1"/>
    <property type="molecule type" value="Genomic_DNA"/>
</dbReference>
<sequence length="110" mass="12257">MDEFDPANLTDDELIAAIISDSIGYASPRHAAFHVRDYRDGETGVHCERGHAIFDGDLLALMESAGRHWLGKSEQDKQRLLAKVQRWAELEDEDRMAGVTLSMMMPVGGL</sequence>
<dbReference type="Proteomes" id="UP001596395">
    <property type="component" value="Unassembled WGS sequence"/>
</dbReference>
<organism evidence="1 2">
    <name type="scientific">Halorubellus litoreus</name>
    <dbReference type="NCBI Taxonomy" id="755308"/>
    <lineage>
        <taxon>Archaea</taxon>
        <taxon>Methanobacteriati</taxon>
        <taxon>Methanobacteriota</taxon>
        <taxon>Stenosarchaea group</taxon>
        <taxon>Halobacteria</taxon>
        <taxon>Halobacteriales</taxon>
        <taxon>Halorubellaceae</taxon>
        <taxon>Halorubellus</taxon>
    </lineage>
</organism>
<comment type="caution">
    <text evidence="1">The sequence shown here is derived from an EMBL/GenBank/DDBJ whole genome shotgun (WGS) entry which is preliminary data.</text>
</comment>
<name>A0ABD5VGZ0_9EURY</name>
<evidence type="ECO:0000313" key="1">
    <source>
        <dbReference type="EMBL" id="MFC6953758.1"/>
    </source>
</evidence>
<reference evidence="1 2" key="1">
    <citation type="journal article" date="2019" name="Int. J. Syst. Evol. Microbiol.">
        <title>The Global Catalogue of Microorganisms (GCM) 10K type strain sequencing project: providing services to taxonomists for standard genome sequencing and annotation.</title>
        <authorList>
            <consortium name="The Broad Institute Genomics Platform"/>
            <consortium name="The Broad Institute Genome Sequencing Center for Infectious Disease"/>
            <person name="Wu L."/>
            <person name="Ma J."/>
        </authorList>
    </citation>
    <scope>NUCLEOTIDE SEQUENCE [LARGE SCALE GENOMIC DNA]</scope>
    <source>
        <strain evidence="1 2">GX26</strain>
    </source>
</reference>
<gene>
    <name evidence="1" type="ORF">ACFQGB_12875</name>
</gene>
<proteinExistence type="predicted"/>
<dbReference type="RefSeq" id="WP_336350711.1">
    <property type="nucleotide sequence ID" value="NZ_JAZAQL010000002.1"/>
</dbReference>
<protein>
    <submittedName>
        <fullName evidence="1">Uncharacterized protein</fullName>
    </submittedName>
</protein>
<dbReference type="AlphaFoldDB" id="A0ABD5VGZ0"/>
<accession>A0ABD5VGZ0</accession>